<keyword evidence="2" id="KW-1185">Reference proteome</keyword>
<evidence type="ECO:0000313" key="2">
    <source>
        <dbReference type="Proteomes" id="UP001501842"/>
    </source>
</evidence>
<name>A0ABN3U8R7_9ACTN</name>
<organism evidence="1 2">
    <name type="scientific">Actinocorallia aurantiaca</name>
    <dbReference type="NCBI Taxonomy" id="46204"/>
    <lineage>
        <taxon>Bacteria</taxon>
        <taxon>Bacillati</taxon>
        <taxon>Actinomycetota</taxon>
        <taxon>Actinomycetes</taxon>
        <taxon>Streptosporangiales</taxon>
        <taxon>Thermomonosporaceae</taxon>
        <taxon>Actinocorallia</taxon>
    </lineage>
</organism>
<dbReference type="Proteomes" id="UP001501842">
    <property type="component" value="Unassembled WGS sequence"/>
</dbReference>
<protein>
    <submittedName>
        <fullName evidence="1">Uncharacterized protein</fullName>
    </submittedName>
</protein>
<evidence type="ECO:0000313" key="1">
    <source>
        <dbReference type="EMBL" id="GAA2726859.1"/>
    </source>
</evidence>
<comment type="caution">
    <text evidence="1">The sequence shown here is derived from an EMBL/GenBank/DDBJ whole genome shotgun (WGS) entry which is preliminary data.</text>
</comment>
<sequence length="307" mass="34024">MPTVPELSNPVAAVPERAAGPVRELRAVQARRLALEAWREARLNSPSGRAHFLSTVDSWLERGWSVAYYATGARVMLYSFGAPGAWLPSSPPPRRLALPRGTGRLAGVYTGEPLFPGDKGDYAELGAPEHRSGPLEAELVLGVHGEDLHIMYRDEASAAVAHLDAAFSARTYGEAREMGLQVDDRRRCLDYYVELVCRAHEDVDEEFLRTRSTQDLWNAVRPADDQPFDVTEHPCFGESDWRPAPTVRGPWADAGFRELFGPLERDWSTGHERVSAEHVNDVLAHLRGAGWSVGRDDALFAAFWPDA</sequence>
<reference evidence="1 2" key="1">
    <citation type="journal article" date="2019" name="Int. J. Syst. Evol. Microbiol.">
        <title>The Global Catalogue of Microorganisms (GCM) 10K type strain sequencing project: providing services to taxonomists for standard genome sequencing and annotation.</title>
        <authorList>
            <consortium name="The Broad Institute Genomics Platform"/>
            <consortium name="The Broad Institute Genome Sequencing Center for Infectious Disease"/>
            <person name="Wu L."/>
            <person name="Ma J."/>
        </authorList>
    </citation>
    <scope>NUCLEOTIDE SEQUENCE [LARGE SCALE GENOMIC DNA]</scope>
    <source>
        <strain evidence="1 2">JCM 8201</strain>
    </source>
</reference>
<dbReference type="RefSeq" id="WP_344451061.1">
    <property type="nucleotide sequence ID" value="NZ_BAAATZ010000012.1"/>
</dbReference>
<accession>A0ABN3U8R7</accession>
<gene>
    <name evidence="1" type="ORF">GCM10010439_30850</name>
</gene>
<dbReference type="EMBL" id="BAAATZ010000012">
    <property type="protein sequence ID" value="GAA2726859.1"/>
    <property type="molecule type" value="Genomic_DNA"/>
</dbReference>
<proteinExistence type="predicted"/>